<organism evidence="13 14">
    <name type="scientific">Setomelanomma holmii</name>
    <dbReference type="NCBI Taxonomy" id="210430"/>
    <lineage>
        <taxon>Eukaryota</taxon>
        <taxon>Fungi</taxon>
        <taxon>Dikarya</taxon>
        <taxon>Ascomycota</taxon>
        <taxon>Pezizomycotina</taxon>
        <taxon>Dothideomycetes</taxon>
        <taxon>Pleosporomycetidae</taxon>
        <taxon>Pleosporales</taxon>
        <taxon>Pleosporineae</taxon>
        <taxon>Phaeosphaeriaceae</taxon>
        <taxon>Setomelanomma</taxon>
    </lineage>
</organism>
<dbReference type="EMBL" id="ML978162">
    <property type="protein sequence ID" value="KAF2034229.1"/>
    <property type="molecule type" value="Genomic_DNA"/>
</dbReference>
<dbReference type="PANTHER" id="PTHR32361:SF12">
    <property type="entry name" value="PUTATIVE (AFU_ORTHOLOGUE AFUA_1G14340)-RELATED"/>
    <property type="match status" value="1"/>
</dbReference>
<feature type="region of interest" description="Disordered" evidence="10">
    <location>
        <begin position="1"/>
        <end position="25"/>
    </location>
</feature>
<dbReference type="SUPFAM" id="SSF52343">
    <property type="entry name" value="Ferredoxin reductase-like, C-terminal NADP-linked domain"/>
    <property type="match status" value="1"/>
</dbReference>
<evidence type="ECO:0000256" key="3">
    <source>
        <dbReference type="ARBA" id="ARBA00022448"/>
    </source>
</evidence>
<feature type="transmembrane region" description="Helical" evidence="11">
    <location>
        <begin position="49"/>
        <end position="71"/>
    </location>
</feature>
<feature type="transmembrane region" description="Helical" evidence="11">
    <location>
        <begin position="123"/>
        <end position="144"/>
    </location>
</feature>
<evidence type="ECO:0000256" key="5">
    <source>
        <dbReference type="ARBA" id="ARBA00022982"/>
    </source>
</evidence>
<dbReference type="GO" id="GO:0006826">
    <property type="term" value="P:iron ion transport"/>
    <property type="evidence" value="ECO:0007669"/>
    <property type="project" value="TreeGrafter"/>
</dbReference>
<protein>
    <submittedName>
        <fullName evidence="13">Ferric reductase</fullName>
    </submittedName>
</protein>
<sequence length="606" mass="68408">MSLDSKSRPTEIEYTPDIDHVRPNTSLANPDPFKFSHGFSGVDQPSDYLFVHVLLVTTLVTVSIAFVIRVARSIQSKRRLKVAISPGQSLHNSKRSSPVRWGYPETYLLFAWSLASQHVRPQVLISTVYMLSNITYCIASMPLLTWPWPQDVAHLRGRCGTLAAFNLVLAILFAVRNNPLIWILHISFDTFNYFHRWIARLVVCQVAVHVLAFAYNTWNVTYNGRDGWDSIVWVLHHSLSFRMGLSAFAAFILLAFHSLGPLRRSFYDTFVAMHRMGAIIAITGLYFHLATHALPQLPWIYLIIGFLIVEILARGFRIVYYNASWRRRIWSQVTVEALPGQATRVTFSIPRSWNANPGSHIHVYLPRIALWSSHPFSVAWTHTSGYTLLDSEKLPSNIADLKIDSGPGTMSCIIRARAGMTRKLRSFAQRSDSDTVSLWGAIEGPYGGFHSLDSYGTVVLFAAGVGITHQLSFVRHLLAGHNNGTNATQKILLVWCIPHIEALEWIEPWLEDVAAMDKFEEVVRIRLQVSRMSHIELDTRDIPSCLDVRRQICDVEEVVDEEILTHVGAMVVTACGPSGFNNTVKKAVSRRTFSGSIDFIEEAFTY</sequence>
<dbReference type="Gene3D" id="3.40.50.80">
    <property type="entry name" value="Nucleotide-binding domain of ferredoxin-NADP reductase (FNR) module"/>
    <property type="match status" value="1"/>
</dbReference>
<proteinExistence type="inferred from homology"/>
<feature type="transmembrane region" description="Helical" evidence="11">
    <location>
        <begin position="230"/>
        <end position="254"/>
    </location>
</feature>
<dbReference type="InterPro" id="IPR017927">
    <property type="entry name" value="FAD-bd_FR_type"/>
</dbReference>
<feature type="compositionally biased region" description="Basic and acidic residues" evidence="10">
    <location>
        <begin position="1"/>
        <end position="22"/>
    </location>
</feature>
<evidence type="ECO:0000256" key="9">
    <source>
        <dbReference type="ARBA" id="ARBA00023136"/>
    </source>
</evidence>
<dbReference type="OrthoDB" id="4494341at2759"/>
<dbReference type="GO" id="GO:0006879">
    <property type="term" value="P:intracellular iron ion homeostasis"/>
    <property type="evidence" value="ECO:0007669"/>
    <property type="project" value="TreeGrafter"/>
</dbReference>
<dbReference type="PANTHER" id="PTHR32361">
    <property type="entry name" value="FERRIC/CUPRIC REDUCTASE TRANSMEMBRANE COMPONENT"/>
    <property type="match status" value="1"/>
</dbReference>
<feature type="transmembrane region" description="Helical" evidence="11">
    <location>
        <begin position="197"/>
        <end position="218"/>
    </location>
</feature>
<comment type="subcellular location">
    <subcellularLocation>
        <location evidence="1">Membrane</location>
        <topology evidence="1">Multi-pass membrane protein</topology>
    </subcellularLocation>
</comment>
<dbReference type="SFLD" id="SFLDS00052">
    <property type="entry name" value="Ferric_Reductase_Domain"/>
    <property type="match status" value="1"/>
</dbReference>
<accession>A0A9P4LSY6</accession>
<dbReference type="Pfam" id="PF01794">
    <property type="entry name" value="Ferric_reduct"/>
    <property type="match status" value="1"/>
</dbReference>
<dbReference type="Pfam" id="PF08030">
    <property type="entry name" value="NAD_binding_6"/>
    <property type="match status" value="1"/>
</dbReference>
<keyword evidence="14" id="KW-1185">Reference proteome</keyword>
<dbReference type="AlphaFoldDB" id="A0A9P4LSY6"/>
<keyword evidence="7" id="KW-0560">Oxidoreductase</keyword>
<dbReference type="SFLD" id="SFLDG01168">
    <property type="entry name" value="Ferric_reductase_subgroup_(FRE"/>
    <property type="match status" value="1"/>
</dbReference>
<evidence type="ECO:0000256" key="7">
    <source>
        <dbReference type="ARBA" id="ARBA00023002"/>
    </source>
</evidence>
<dbReference type="GO" id="GO:0005886">
    <property type="term" value="C:plasma membrane"/>
    <property type="evidence" value="ECO:0007669"/>
    <property type="project" value="TreeGrafter"/>
</dbReference>
<evidence type="ECO:0000313" key="13">
    <source>
        <dbReference type="EMBL" id="KAF2034229.1"/>
    </source>
</evidence>
<evidence type="ECO:0000256" key="8">
    <source>
        <dbReference type="ARBA" id="ARBA00023065"/>
    </source>
</evidence>
<evidence type="ECO:0000256" key="1">
    <source>
        <dbReference type="ARBA" id="ARBA00004141"/>
    </source>
</evidence>
<comment type="caution">
    <text evidence="13">The sequence shown here is derived from an EMBL/GenBank/DDBJ whole genome shotgun (WGS) entry which is preliminary data.</text>
</comment>
<dbReference type="Pfam" id="PF08022">
    <property type="entry name" value="FAD_binding_8"/>
    <property type="match status" value="1"/>
</dbReference>
<dbReference type="Proteomes" id="UP000799777">
    <property type="component" value="Unassembled WGS sequence"/>
</dbReference>
<evidence type="ECO:0000313" key="14">
    <source>
        <dbReference type="Proteomes" id="UP000799777"/>
    </source>
</evidence>
<keyword evidence="3" id="KW-0813">Transport</keyword>
<feature type="transmembrane region" description="Helical" evidence="11">
    <location>
        <begin position="164"/>
        <end position="185"/>
    </location>
</feature>
<dbReference type="InterPro" id="IPR013112">
    <property type="entry name" value="FAD-bd_8"/>
</dbReference>
<keyword evidence="8" id="KW-0406">Ion transport</keyword>
<evidence type="ECO:0000256" key="2">
    <source>
        <dbReference type="ARBA" id="ARBA00006278"/>
    </source>
</evidence>
<gene>
    <name evidence="13" type="ORF">EK21DRAFT_97679</name>
</gene>
<reference evidence="13" key="1">
    <citation type="journal article" date="2020" name="Stud. Mycol.">
        <title>101 Dothideomycetes genomes: a test case for predicting lifestyles and emergence of pathogens.</title>
        <authorList>
            <person name="Haridas S."/>
            <person name="Albert R."/>
            <person name="Binder M."/>
            <person name="Bloem J."/>
            <person name="Labutti K."/>
            <person name="Salamov A."/>
            <person name="Andreopoulos B."/>
            <person name="Baker S."/>
            <person name="Barry K."/>
            <person name="Bills G."/>
            <person name="Bluhm B."/>
            <person name="Cannon C."/>
            <person name="Castanera R."/>
            <person name="Culley D."/>
            <person name="Daum C."/>
            <person name="Ezra D."/>
            <person name="Gonzalez J."/>
            <person name="Henrissat B."/>
            <person name="Kuo A."/>
            <person name="Liang C."/>
            <person name="Lipzen A."/>
            <person name="Lutzoni F."/>
            <person name="Magnuson J."/>
            <person name="Mondo S."/>
            <person name="Nolan M."/>
            <person name="Ohm R."/>
            <person name="Pangilinan J."/>
            <person name="Park H.-J."/>
            <person name="Ramirez L."/>
            <person name="Alfaro M."/>
            <person name="Sun H."/>
            <person name="Tritt A."/>
            <person name="Yoshinaga Y."/>
            <person name="Zwiers L.-H."/>
            <person name="Turgeon B."/>
            <person name="Goodwin S."/>
            <person name="Spatafora J."/>
            <person name="Crous P."/>
            <person name="Grigoriev I."/>
        </authorList>
    </citation>
    <scope>NUCLEOTIDE SEQUENCE</scope>
    <source>
        <strain evidence="13">CBS 110217</strain>
    </source>
</reference>
<evidence type="ECO:0000259" key="12">
    <source>
        <dbReference type="PROSITE" id="PS51384"/>
    </source>
</evidence>
<keyword evidence="6 11" id="KW-1133">Transmembrane helix</keyword>
<dbReference type="InterPro" id="IPR013121">
    <property type="entry name" value="Fe_red_NAD-bd_6"/>
</dbReference>
<dbReference type="InterPro" id="IPR013130">
    <property type="entry name" value="Fe3_Rdtase_TM_dom"/>
</dbReference>
<dbReference type="CDD" id="cd06186">
    <property type="entry name" value="NOX_Duox_like_FAD_NADP"/>
    <property type="match status" value="1"/>
</dbReference>
<keyword evidence="4 11" id="KW-0812">Transmembrane</keyword>
<evidence type="ECO:0000256" key="6">
    <source>
        <dbReference type="ARBA" id="ARBA00022989"/>
    </source>
</evidence>
<dbReference type="PROSITE" id="PS51384">
    <property type="entry name" value="FAD_FR"/>
    <property type="match status" value="1"/>
</dbReference>
<feature type="transmembrane region" description="Helical" evidence="11">
    <location>
        <begin position="299"/>
        <end position="320"/>
    </location>
</feature>
<dbReference type="GO" id="GO:0015677">
    <property type="term" value="P:copper ion import"/>
    <property type="evidence" value="ECO:0007669"/>
    <property type="project" value="TreeGrafter"/>
</dbReference>
<dbReference type="GO" id="GO:0000293">
    <property type="term" value="F:ferric-chelate reductase activity"/>
    <property type="evidence" value="ECO:0007669"/>
    <property type="project" value="UniProtKB-ARBA"/>
</dbReference>
<keyword evidence="5" id="KW-0249">Electron transport</keyword>
<name>A0A9P4LSY6_9PLEO</name>
<evidence type="ECO:0000256" key="11">
    <source>
        <dbReference type="SAM" id="Phobius"/>
    </source>
</evidence>
<dbReference type="InterPro" id="IPR051410">
    <property type="entry name" value="Ferric/Cupric_Reductase"/>
</dbReference>
<feature type="transmembrane region" description="Helical" evidence="11">
    <location>
        <begin position="266"/>
        <end position="287"/>
    </location>
</feature>
<feature type="domain" description="FAD-binding FR-type" evidence="12">
    <location>
        <begin position="325"/>
        <end position="452"/>
    </location>
</feature>
<evidence type="ECO:0000256" key="4">
    <source>
        <dbReference type="ARBA" id="ARBA00022692"/>
    </source>
</evidence>
<evidence type="ECO:0000256" key="10">
    <source>
        <dbReference type="SAM" id="MobiDB-lite"/>
    </source>
</evidence>
<comment type="similarity">
    <text evidence="2">Belongs to the ferric reductase (FRE) family.</text>
</comment>
<dbReference type="InterPro" id="IPR039261">
    <property type="entry name" value="FNR_nucleotide-bd"/>
</dbReference>
<keyword evidence="9 11" id="KW-0472">Membrane</keyword>